<dbReference type="Gene3D" id="3.40.50.300">
    <property type="entry name" value="P-loop containing nucleotide triphosphate hydrolases"/>
    <property type="match status" value="1"/>
</dbReference>
<evidence type="ECO:0000256" key="3">
    <source>
        <dbReference type="ARBA" id="ARBA00022679"/>
    </source>
</evidence>
<dbReference type="PANTHER" id="PTHR32309">
    <property type="entry name" value="TYROSINE-PROTEIN KINASE"/>
    <property type="match status" value="1"/>
</dbReference>
<dbReference type="Pfam" id="PF13614">
    <property type="entry name" value="AAA_31"/>
    <property type="match status" value="1"/>
</dbReference>
<gene>
    <name evidence="11" type="ORF">KDK_11980</name>
</gene>
<dbReference type="NCBIfam" id="TIGR01007">
    <property type="entry name" value="eps_fam"/>
    <property type="match status" value="1"/>
</dbReference>
<accession>A0A402AE64</accession>
<evidence type="ECO:0000256" key="4">
    <source>
        <dbReference type="ARBA" id="ARBA00022741"/>
    </source>
</evidence>
<dbReference type="OrthoDB" id="9794577at2"/>
<dbReference type="EC" id="2.7.10.2" evidence="2"/>
<evidence type="ECO:0000259" key="10">
    <source>
        <dbReference type="Pfam" id="PF13614"/>
    </source>
</evidence>
<keyword evidence="9" id="KW-1133">Transmembrane helix</keyword>
<evidence type="ECO:0000256" key="8">
    <source>
        <dbReference type="ARBA" id="ARBA00051245"/>
    </source>
</evidence>
<proteinExistence type="inferred from homology"/>
<keyword evidence="4" id="KW-0547">Nucleotide-binding</keyword>
<evidence type="ECO:0000313" key="11">
    <source>
        <dbReference type="EMBL" id="GCE17398.1"/>
    </source>
</evidence>
<dbReference type="PANTHER" id="PTHR32309:SF13">
    <property type="entry name" value="FERRIC ENTEROBACTIN TRANSPORT PROTEIN FEPE"/>
    <property type="match status" value="1"/>
</dbReference>
<evidence type="ECO:0000256" key="1">
    <source>
        <dbReference type="ARBA" id="ARBA00007316"/>
    </source>
</evidence>
<keyword evidence="12" id="KW-1185">Reference proteome</keyword>
<evidence type="ECO:0000256" key="2">
    <source>
        <dbReference type="ARBA" id="ARBA00011903"/>
    </source>
</evidence>
<comment type="catalytic activity">
    <reaction evidence="8">
        <text>L-tyrosyl-[protein] + ATP = O-phospho-L-tyrosyl-[protein] + ADP + H(+)</text>
        <dbReference type="Rhea" id="RHEA:10596"/>
        <dbReference type="Rhea" id="RHEA-COMP:10136"/>
        <dbReference type="Rhea" id="RHEA-COMP:20101"/>
        <dbReference type="ChEBI" id="CHEBI:15378"/>
        <dbReference type="ChEBI" id="CHEBI:30616"/>
        <dbReference type="ChEBI" id="CHEBI:46858"/>
        <dbReference type="ChEBI" id="CHEBI:61978"/>
        <dbReference type="ChEBI" id="CHEBI:456216"/>
        <dbReference type="EC" id="2.7.10.2"/>
    </reaction>
</comment>
<evidence type="ECO:0000313" key="12">
    <source>
        <dbReference type="Proteomes" id="UP000287188"/>
    </source>
</evidence>
<dbReference type="AlphaFoldDB" id="A0A402AE64"/>
<dbReference type="Proteomes" id="UP000287188">
    <property type="component" value="Unassembled WGS sequence"/>
</dbReference>
<keyword evidence="7" id="KW-0829">Tyrosine-protein kinase</keyword>
<feature type="transmembrane region" description="Helical" evidence="9">
    <location>
        <begin position="168"/>
        <end position="188"/>
    </location>
</feature>
<dbReference type="InterPro" id="IPR050445">
    <property type="entry name" value="Bact_polysacc_biosynth/exp"/>
</dbReference>
<organism evidence="11 12">
    <name type="scientific">Dictyobacter kobayashii</name>
    <dbReference type="NCBI Taxonomy" id="2014872"/>
    <lineage>
        <taxon>Bacteria</taxon>
        <taxon>Bacillati</taxon>
        <taxon>Chloroflexota</taxon>
        <taxon>Ktedonobacteria</taxon>
        <taxon>Ktedonobacterales</taxon>
        <taxon>Dictyobacteraceae</taxon>
        <taxon>Dictyobacter</taxon>
    </lineage>
</organism>
<feature type="transmembrane region" description="Helical" evidence="9">
    <location>
        <begin position="15"/>
        <end position="33"/>
    </location>
</feature>
<sequence length="478" mass="52424">MRSTLSRYILLAKRWAWVIILGMVICGGTTYLVTKLLMQPVYEAQTRLLITLAGTSQNDSTVAAIAQQPTFNQLITNPNVLSPVAAKHNMTLKQLSGMVKTQPGTNTPIIDILVDSSDPQLAAQLSREVARSFTDYANTRLGSQANFNIIDPVVPTDPVRPRPSQDSLIGALVGLGLALAIIVIFEWIDDRLTAPEEVNKLLGIDALTIIPELSRKQRSRNAEETPELAEGCRILCANLNMAQMLRPFKLVMVTSSMAGEGKSTIAANMASFLAMSGKRVLLVDADLRHPVLDQHFQLNNQKGLSNAFLEMWAQVEMELDGQPTEIPSLRVLTAGVLPSNPSELLQSQLASQLFNHFRNTPKFDYVIFDTPPLLPIADAQIMAAYMQVTILVVDASHTPRKAMVRAKQALNRTGTRILGVALNKSNWPEFGQVHDYLSNIQSRPRADIAMSMPPNTPPVNHAIDATNTAILPSANNKR</sequence>
<keyword evidence="5" id="KW-0418">Kinase</keyword>
<reference evidence="12" key="1">
    <citation type="submission" date="2018-12" db="EMBL/GenBank/DDBJ databases">
        <title>Tengunoibacter tsumagoiensis gen. nov., sp. nov., Dictyobacter kobayashii sp. nov., D. alpinus sp. nov., and D. joshuensis sp. nov. and description of Dictyobacteraceae fam. nov. within the order Ktedonobacterales isolated from Tengu-no-mugimeshi.</title>
        <authorList>
            <person name="Wang C.M."/>
            <person name="Zheng Y."/>
            <person name="Sakai Y."/>
            <person name="Toyoda A."/>
            <person name="Minakuchi Y."/>
            <person name="Abe K."/>
            <person name="Yokota A."/>
            <person name="Yabe S."/>
        </authorList>
    </citation>
    <scope>NUCLEOTIDE SEQUENCE [LARGE SCALE GENOMIC DNA]</scope>
    <source>
        <strain evidence="12">Uno11</strain>
    </source>
</reference>
<keyword evidence="9" id="KW-0472">Membrane</keyword>
<name>A0A402AE64_9CHLR</name>
<keyword evidence="3" id="KW-0808">Transferase</keyword>
<dbReference type="GO" id="GO:0004715">
    <property type="term" value="F:non-membrane spanning protein tyrosine kinase activity"/>
    <property type="evidence" value="ECO:0007669"/>
    <property type="project" value="UniProtKB-EC"/>
</dbReference>
<dbReference type="InterPro" id="IPR027417">
    <property type="entry name" value="P-loop_NTPase"/>
</dbReference>
<protein>
    <recommendedName>
        <fullName evidence="2">non-specific protein-tyrosine kinase</fullName>
        <ecNumber evidence="2">2.7.10.2</ecNumber>
    </recommendedName>
</protein>
<keyword evidence="9" id="KW-0812">Transmembrane</keyword>
<evidence type="ECO:0000256" key="5">
    <source>
        <dbReference type="ARBA" id="ARBA00022777"/>
    </source>
</evidence>
<evidence type="ECO:0000256" key="6">
    <source>
        <dbReference type="ARBA" id="ARBA00022840"/>
    </source>
</evidence>
<dbReference type="GO" id="GO:0005886">
    <property type="term" value="C:plasma membrane"/>
    <property type="evidence" value="ECO:0007669"/>
    <property type="project" value="TreeGrafter"/>
</dbReference>
<evidence type="ECO:0000256" key="9">
    <source>
        <dbReference type="SAM" id="Phobius"/>
    </source>
</evidence>
<dbReference type="InterPro" id="IPR025669">
    <property type="entry name" value="AAA_dom"/>
</dbReference>
<dbReference type="GO" id="GO:0005524">
    <property type="term" value="F:ATP binding"/>
    <property type="evidence" value="ECO:0007669"/>
    <property type="project" value="UniProtKB-KW"/>
</dbReference>
<comment type="similarity">
    <text evidence="1">Belongs to the CpsD/CapB family.</text>
</comment>
<dbReference type="CDD" id="cd05387">
    <property type="entry name" value="BY-kinase"/>
    <property type="match status" value="1"/>
</dbReference>
<dbReference type="SUPFAM" id="SSF52540">
    <property type="entry name" value="P-loop containing nucleoside triphosphate hydrolases"/>
    <property type="match status" value="1"/>
</dbReference>
<keyword evidence="6" id="KW-0067">ATP-binding</keyword>
<dbReference type="InterPro" id="IPR005702">
    <property type="entry name" value="Wzc-like_C"/>
</dbReference>
<dbReference type="RefSeq" id="WP_126549095.1">
    <property type="nucleotide sequence ID" value="NZ_BIFS01000001.1"/>
</dbReference>
<feature type="domain" description="AAA" evidence="10">
    <location>
        <begin position="251"/>
        <end position="390"/>
    </location>
</feature>
<dbReference type="EMBL" id="BIFS01000001">
    <property type="protein sequence ID" value="GCE17398.1"/>
    <property type="molecule type" value="Genomic_DNA"/>
</dbReference>
<evidence type="ECO:0000256" key="7">
    <source>
        <dbReference type="ARBA" id="ARBA00023137"/>
    </source>
</evidence>
<comment type="caution">
    <text evidence="11">The sequence shown here is derived from an EMBL/GenBank/DDBJ whole genome shotgun (WGS) entry which is preliminary data.</text>
</comment>